<protein>
    <submittedName>
        <fullName evidence="1">Uncharacterized protein</fullName>
    </submittedName>
</protein>
<evidence type="ECO:0000313" key="2">
    <source>
        <dbReference type="Proteomes" id="UP000790709"/>
    </source>
</evidence>
<dbReference type="EMBL" id="MU266327">
    <property type="protein sequence ID" value="KAH7931295.1"/>
    <property type="molecule type" value="Genomic_DNA"/>
</dbReference>
<organism evidence="1 2">
    <name type="scientific">Leucogyrophana mollusca</name>
    <dbReference type="NCBI Taxonomy" id="85980"/>
    <lineage>
        <taxon>Eukaryota</taxon>
        <taxon>Fungi</taxon>
        <taxon>Dikarya</taxon>
        <taxon>Basidiomycota</taxon>
        <taxon>Agaricomycotina</taxon>
        <taxon>Agaricomycetes</taxon>
        <taxon>Agaricomycetidae</taxon>
        <taxon>Boletales</taxon>
        <taxon>Boletales incertae sedis</taxon>
        <taxon>Leucogyrophana</taxon>
    </lineage>
</organism>
<sequence>MARSVSTAQTSEQPTTRVLAQKTVQANKEHQHALKVYTERLEVELETVDKLLDAADADQEDELEPDTGGFVLIPGSVKVSGFLAPSEFLSEDSPFRDDSARRARYLSFTESHPMKGKELDTLTEAVRTENYRRCALDAQRRGHQSFADMSDQSPDYLELNKEGLDWDRIAEKVSSVSTSIRTARECEIRWLGDRHPEFNHDPWQQDEIAKLRALVAENKDGQIDWTDMAKKLGTNRTPLDCMRHGTIRKIHQWTTESDERLLSAIKYRGLDNWLLVAQYVSEDATPQQCANRWQRTLDPNIQRGNWSPEEDARLRLAVDAFGSSWVNVASVIAGRTNDQCRDRWSDKLNPILNKSKWTAEEDRALMSAVSILGTSNWKSVSERLGTGRADSMCRSHYEVLKKAKKAGKPKRTPATFSVISQPPIESSQVAGPSRPRARQSSKSNDAANPEVCDDQELTPEPVPMVPTFVFTRTADSEIMFLDPIVDSNPEGHKEQQKTAMGMAKGQVQNKTKDPSVATTQASTSKRAKRKKPTENVEGAPPAKKRKPVPRRRRREDPFSSLMSFEPDTTYGVEEQPSRGSLTTSNQTAVGTFSSVPAPAEVPSLPMTATFTIIESNEHQPEQPASIVFTNVVPTPPSAGTSNVVPERTNTEATGRAASREAHERHEVAVSSTGATSDPPQVAHDESEPPSYIPQSSASNTSERRREKSQPTMATRVQPRRSTRRAAEPEVSHDVNTNAP</sequence>
<comment type="caution">
    <text evidence="1">The sequence shown here is derived from an EMBL/GenBank/DDBJ whole genome shotgun (WGS) entry which is preliminary data.</text>
</comment>
<evidence type="ECO:0000313" key="1">
    <source>
        <dbReference type="EMBL" id="KAH7931295.1"/>
    </source>
</evidence>
<keyword evidence="2" id="KW-1185">Reference proteome</keyword>
<dbReference type="Proteomes" id="UP000790709">
    <property type="component" value="Unassembled WGS sequence"/>
</dbReference>
<gene>
    <name evidence="1" type="ORF">BV22DRAFT_1190583</name>
</gene>
<name>A0ACB8C157_9AGAM</name>
<accession>A0ACB8C157</accession>
<proteinExistence type="predicted"/>
<reference evidence="1" key="1">
    <citation type="journal article" date="2021" name="New Phytol.">
        <title>Evolutionary innovations through gain and loss of genes in the ectomycorrhizal Boletales.</title>
        <authorList>
            <person name="Wu G."/>
            <person name="Miyauchi S."/>
            <person name="Morin E."/>
            <person name="Kuo A."/>
            <person name="Drula E."/>
            <person name="Varga T."/>
            <person name="Kohler A."/>
            <person name="Feng B."/>
            <person name="Cao Y."/>
            <person name="Lipzen A."/>
            <person name="Daum C."/>
            <person name="Hundley H."/>
            <person name="Pangilinan J."/>
            <person name="Johnson J."/>
            <person name="Barry K."/>
            <person name="LaButti K."/>
            <person name="Ng V."/>
            <person name="Ahrendt S."/>
            <person name="Min B."/>
            <person name="Choi I.G."/>
            <person name="Park H."/>
            <person name="Plett J.M."/>
            <person name="Magnuson J."/>
            <person name="Spatafora J.W."/>
            <person name="Nagy L.G."/>
            <person name="Henrissat B."/>
            <person name="Grigoriev I.V."/>
            <person name="Yang Z.L."/>
            <person name="Xu J."/>
            <person name="Martin F.M."/>
        </authorList>
    </citation>
    <scope>NUCLEOTIDE SEQUENCE</scope>
    <source>
        <strain evidence="1">KUC20120723A-06</strain>
    </source>
</reference>